<dbReference type="EMBL" id="BAABAA010000024">
    <property type="protein sequence ID" value="GAA3599271.1"/>
    <property type="molecule type" value="Genomic_DNA"/>
</dbReference>
<dbReference type="Gene3D" id="1.10.10.10">
    <property type="entry name" value="Winged helix-like DNA-binding domain superfamily/Winged helix DNA-binding domain"/>
    <property type="match status" value="1"/>
</dbReference>
<dbReference type="PANTHER" id="PTHR18964:SF149">
    <property type="entry name" value="BIFUNCTIONAL UDP-N-ACETYLGLUCOSAMINE 2-EPIMERASE_N-ACETYLMANNOSAMINE KINASE"/>
    <property type="match status" value="1"/>
</dbReference>
<dbReference type="Proteomes" id="UP001501222">
    <property type="component" value="Unassembled WGS sequence"/>
</dbReference>
<dbReference type="SUPFAM" id="SSF46785">
    <property type="entry name" value="Winged helix' DNA-binding domain"/>
    <property type="match status" value="1"/>
</dbReference>
<evidence type="ECO:0000256" key="1">
    <source>
        <dbReference type="ARBA" id="ARBA00006479"/>
    </source>
</evidence>
<comment type="caution">
    <text evidence="2">The sequence shown here is derived from an EMBL/GenBank/DDBJ whole genome shotgun (WGS) entry which is preliminary data.</text>
</comment>
<accession>A0ABP6Z7F8</accession>
<dbReference type="InterPro" id="IPR036390">
    <property type="entry name" value="WH_DNA-bd_sf"/>
</dbReference>
<dbReference type="Pfam" id="PF13412">
    <property type="entry name" value="HTH_24"/>
    <property type="match status" value="1"/>
</dbReference>
<organism evidence="2 3">
    <name type="scientific">Kribbella ginsengisoli</name>
    <dbReference type="NCBI Taxonomy" id="363865"/>
    <lineage>
        <taxon>Bacteria</taxon>
        <taxon>Bacillati</taxon>
        <taxon>Actinomycetota</taxon>
        <taxon>Actinomycetes</taxon>
        <taxon>Propionibacteriales</taxon>
        <taxon>Kribbellaceae</taxon>
        <taxon>Kribbella</taxon>
    </lineage>
</organism>
<dbReference type="InterPro" id="IPR000600">
    <property type="entry name" value="ROK"/>
</dbReference>
<sequence length="439" mass="44913">MQPVRVGSKELIREINSSLVLGELRGGLVSRTELAKRTGLSLPTVSEIVAELIGSGVIEERETASSGGGRRPVLLGLRPDAGYVIGIKVTETRVIAVLTDLNAGIVERTTVSLVGDDVDTVVEAVATVVKQLRAGTAISSPRQAAAPAAASGGAADRAPAPDAAPDAAPAALGGVAGGAPAPAPVYGVGVGLAGVIDRATGVVRHATYADWRDVDLAAELERRIGLPVVVDNDVNTLVANEQWFGAGRGVSDVAVVSIGRGVGLGMVLDGRLYRGAGGGAGEFGHTKVVADGPLCDCGGRGCLEALIGEPAILEAAGCDTVEEAAELARGGNQGVKDVFDQVGRTLGTAVGNLVNLLNPKLIVLAGEGTRSSDLFLPGFEDALQHAVFDGLQRELDVVVDDWDDEAWAQGAAGLFLGELFQPNLRPDEADRPSLTKRSA</sequence>
<reference evidence="3" key="1">
    <citation type="journal article" date="2019" name="Int. J. Syst. Evol. Microbiol.">
        <title>The Global Catalogue of Microorganisms (GCM) 10K type strain sequencing project: providing services to taxonomists for standard genome sequencing and annotation.</title>
        <authorList>
            <consortium name="The Broad Institute Genomics Platform"/>
            <consortium name="The Broad Institute Genome Sequencing Center for Infectious Disease"/>
            <person name="Wu L."/>
            <person name="Ma J."/>
        </authorList>
    </citation>
    <scope>NUCLEOTIDE SEQUENCE [LARGE SCALE GENOMIC DNA]</scope>
    <source>
        <strain evidence="3">JCM 16928</strain>
    </source>
</reference>
<dbReference type="Pfam" id="PF00480">
    <property type="entry name" value="ROK"/>
    <property type="match status" value="1"/>
</dbReference>
<dbReference type="InterPro" id="IPR036388">
    <property type="entry name" value="WH-like_DNA-bd_sf"/>
</dbReference>
<protein>
    <submittedName>
        <fullName evidence="2">ROK family transcriptional regulator</fullName>
    </submittedName>
</protein>
<gene>
    <name evidence="2" type="ORF">GCM10022235_83940</name>
</gene>
<dbReference type="PROSITE" id="PS01125">
    <property type="entry name" value="ROK"/>
    <property type="match status" value="1"/>
</dbReference>
<dbReference type="Gene3D" id="3.30.420.40">
    <property type="match status" value="2"/>
</dbReference>
<dbReference type="CDD" id="cd24073">
    <property type="entry name" value="ASKHA_ATPase_ROK_CYANR"/>
    <property type="match status" value="1"/>
</dbReference>
<evidence type="ECO:0000313" key="3">
    <source>
        <dbReference type="Proteomes" id="UP001501222"/>
    </source>
</evidence>
<name>A0ABP6Z7F8_9ACTN</name>
<dbReference type="SUPFAM" id="SSF53067">
    <property type="entry name" value="Actin-like ATPase domain"/>
    <property type="match status" value="1"/>
</dbReference>
<dbReference type="InterPro" id="IPR043129">
    <property type="entry name" value="ATPase_NBD"/>
</dbReference>
<keyword evidence="3" id="KW-1185">Reference proteome</keyword>
<evidence type="ECO:0000313" key="2">
    <source>
        <dbReference type="EMBL" id="GAA3599271.1"/>
    </source>
</evidence>
<comment type="similarity">
    <text evidence="1">Belongs to the ROK (NagC/XylR) family.</text>
</comment>
<dbReference type="PANTHER" id="PTHR18964">
    <property type="entry name" value="ROK (REPRESSOR, ORF, KINASE) FAMILY"/>
    <property type="match status" value="1"/>
</dbReference>
<dbReference type="InterPro" id="IPR049874">
    <property type="entry name" value="ROK_cs"/>
</dbReference>
<proteinExistence type="inferred from homology"/>